<accession>A8RVF8</accession>
<dbReference type="AlphaFoldDB" id="A8RVF8"/>
<evidence type="ECO:0000313" key="2">
    <source>
        <dbReference type="Proteomes" id="UP000005396"/>
    </source>
</evidence>
<evidence type="ECO:0000313" key="1">
    <source>
        <dbReference type="EMBL" id="EDP15346.1"/>
    </source>
</evidence>
<protein>
    <submittedName>
        <fullName evidence="1">Uncharacterized protein</fullName>
    </submittedName>
</protein>
<sequence length="42" mass="4610">MVGRGTGDKVRAMLTRCSGSIGTKKRPDGIKPYERHGIYFAV</sequence>
<reference evidence="1 2" key="2">
    <citation type="submission" date="2007-09" db="EMBL/GenBank/DDBJ databases">
        <title>Draft genome sequence of Clostridium bolteae (ATCC BAA-613).</title>
        <authorList>
            <person name="Sudarsanam P."/>
            <person name="Ley R."/>
            <person name="Guruge J."/>
            <person name="Turnbaugh P.J."/>
            <person name="Mahowald M."/>
            <person name="Liep D."/>
            <person name="Gordon J."/>
        </authorList>
    </citation>
    <scope>NUCLEOTIDE SEQUENCE [LARGE SCALE GENOMIC DNA]</scope>
    <source>
        <strain evidence="2">ATCC BAA-613 / DSM 15670 / CCUG 46953 / JCM 12243 / WAL 16351</strain>
    </source>
</reference>
<dbReference type="EMBL" id="ABCC02000034">
    <property type="protein sequence ID" value="EDP15346.1"/>
    <property type="molecule type" value="Genomic_DNA"/>
</dbReference>
<proteinExistence type="predicted"/>
<gene>
    <name evidence="1" type="ORF">CLOBOL_04267</name>
</gene>
<dbReference type="Proteomes" id="UP000005396">
    <property type="component" value="Unassembled WGS sequence"/>
</dbReference>
<dbReference type="HOGENOM" id="CLU_3249442_0_0_9"/>
<organism evidence="1 2">
    <name type="scientific">Enterocloster bolteae (strain ATCC BAA-613 / DSM 15670 / CCUG 46953 / JCM 12243 / WAL 16351)</name>
    <name type="common">Clostridium bolteae</name>
    <dbReference type="NCBI Taxonomy" id="411902"/>
    <lineage>
        <taxon>Bacteria</taxon>
        <taxon>Bacillati</taxon>
        <taxon>Bacillota</taxon>
        <taxon>Clostridia</taxon>
        <taxon>Lachnospirales</taxon>
        <taxon>Lachnospiraceae</taxon>
        <taxon>Enterocloster</taxon>
    </lineage>
</organism>
<reference evidence="1 2" key="1">
    <citation type="submission" date="2007-08" db="EMBL/GenBank/DDBJ databases">
        <authorList>
            <person name="Fulton L."/>
            <person name="Clifton S."/>
            <person name="Fulton B."/>
            <person name="Xu J."/>
            <person name="Minx P."/>
            <person name="Pepin K.H."/>
            <person name="Johnson M."/>
            <person name="Thiruvilangam P."/>
            <person name="Bhonagiri V."/>
            <person name="Nash W.E."/>
            <person name="Mardis E.R."/>
            <person name="Wilson R.K."/>
        </authorList>
    </citation>
    <scope>NUCLEOTIDE SEQUENCE [LARGE SCALE GENOMIC DNA]</scope>
    <source>
        <strain evidence="2">ATCC BAA-613 / DSM 15670 / CCUG 46953 / JCM 12243 / WAL 16351</strain>
    </source>
</reference>
<name>A8RVF8_ENTBW</name>
<comment type="caution">
    <text evidence="1">The sequence shown here is derived from an EMBL/GenBank/DDBJ whole genome shotgun (WGS) entry which is preliminary data.</text>
</comment>
<dbReference type="PaxDb" id="411902-CLOBOL_04267"/>